<sequence length="312" mass="33755">MARGSKTNAGVSCGTGIQVSGHLLVTLHILTDLLLLHKYTSTTQSIPSTTHMPTNPLYSRSFPNRAGALAQGSLETSSFPAFPSTESTQSRQNSHPQLRRPKNTVIQVEDEIAGQWDLVPDFTPSGDEPHQMGDFERHVSMNGGRSGYSCVPAEEVTIKIKLKTFVLEQRDICKEAMSNLKISLFGRKDILETLSSPNSSSDMLSITTPDSPLPLPGSALPLEESFSNPLRQSLTLSPPRASSPMPYHSQCEAVFDCGPIYSSNGTTLVVDQTMPGPGRLSIVASCESSATKSQLKTTRASSRTNHAPLWKN</sequence>
<comment type="caution">
    <text evidence="2">The sequence shown here is derived from an EMBL/GenBank/DDBJ whole genome shotgun (WGS) entry which is preliminary data.</text>
</comment>
<evidence type="ECO:0000313" key="2">
    <source>
        <dbReference type="EMBL" id="CAE6458673.1"/>
    </source>
</evidence>
<dbReference type="EMBL" id="CAJMWS010000683">
    <property type="protein sequence ID" value="CAE6458673.1"/>
    <property type="molecule type" value="Genomic_DNA"/>
</dbReference>
<proteinExistence type="predicted"/>
<dbReference type="Proteomes" id="UP000663846">
    <property type="component" value="Unassembled WGS sequence"/>
</dbReference>
<accession>A0A8H3BL69</accession>
<evidence type="ECO:0000256" key="1">
    <source>
        <dbReference type="SAM" id="MobiDB-lite"/>
    </source>
</evidence>
<dbReference type="AlphaFoldDB" id="A0A8H3BL69"/>
<reference evidence="2" key="1">
    <citation type="submission" date="2021-01" db="EMBL/GenBank/DDBJ databases">
        <authorList>
            <person name="Kaushik A."/>
        </authorList>
    </citation>
    <scope>NUCLEOTIDE SEQUENCE</scope>
    <source>
        <strain evidence="2">AG1-1C</strain>
    </source>
</reference>
<feature type="region of interest" description="Disordered" evidence="1">
    <location>
        <begin position="196"/>
        <end position="222"/>
    </location>
</feature>
<name>A0A8H3BL69_9AGAM</name>
<feature type="compositionally biased region" description="Polar residues" evidence="1">
    <location>
        <begin position="291"/>
        <end position="305"/>
    </location>
</feature>
<gene>
    <name evidence="2" type="ORF">RDB_LOCUS155888</name>
</gene>
<organism evidence="2 3">
    <name type="scientific">Rhizoctonia solani</name>
    <dbReference type="NCBI Taxonomy" id="456999"/>
    <lineage>
        <taxon>Eukaryota</taxon>
        <taxon>Fungi</taxon>
        <taxon>Dikarya</taxon>
        <taxon>Basidiomycota</taxon>
        <taxon>Agaricomycotina</taxon>
        <taxon>Agaricomycetes</taxon>
        <taxon>Cantharellales</taxon>
        <taxon>Ceratobasidiaceae</taxon>
        <taxon>Rhizoctonia</taxon>
    </lineage>
</organism>
<protein>
    <submittedName>
        <fullName evidence="2">Uncharacterized protein</fullName>
    </submittedName>
</protein>
<evidence type="ECO:0000313" key="3">
    <source>
        <dbReference type="Proteomes" id="UP000663846"/>
    </source>
</evidence>
<feature type="region of interest" description="Disordered" evidence="1">
    <location>
        <begin position="291"/>
        <end position="312"/>
    </location>
</feature>
<feature type="compositionally biased region" description="Low complexity" evidence="1">
    <location>
        <begin position="196"/>
        <end position="205"/>
    </location>
</feature>
<feature type="region of interest" description="Disordered" evidence="1">
    <location>
        <begin position="76"/>
        <end position="100"/>
    </location>
</feature>
<feature type="compositionally biased region" description="Polar residues" evidence="1">
    <location>
        <begin position="76"/>
        <end position="96"/>
    </location>
</feature>